<evidence type="ECO:0000256" key="6">
    <source>
        <dbReference type="ARBA" id="ARBA00022989"/>
    </source>
</evidence>
<gene>
    <name evidence="11" type="ORF">TAPDE_001740</name>
</gene>
<evidence type="ECO:0000256" key="5">
    <source>
        <dbReference type="ARBA" id="ARBA00022832"/>
    </source>
</evidence>
<keyword evidence="12" id="KW-1185">Reference proteome</keyword>
<dbReference type="PANTHER" id="PTHR11157">
    <property type="entry name" value="FATTY ACID ACYL TRANSFERASE-RELATED"/>
    <property type="match status" value="1"/>
</dbReference>
<dbReference type="OrthoDB" id="10259681at2759"/>
<dbReference type="VEuPathDB" id="FungiDB:TAPDE_001740"/>
<dbReference type="Pfam" id="PF01151">
    <property type="entry name" value="ELO"/>
    <property type="match status" value="1"/>
</dbReference>
<dbReference type="GO" id="GO:0005789">
    <property type="term" value="C:endoplasmic reticulum membrane"/>
    <property type="evidence" value="ECO:0007669"/>
    <property type="project" value="TreeGrafter"/>
</dbReference>
<dbReference type="EC" id="2.3.1.-" evidence="10"/>
<name>R4X8V8_TAPDE</name>
<dbReference type="GO" id="GO:0042761">
    <property type="term" value="P:very long-chain fatty acid biosynthetic process"/>
    <property type="evidence" value="ECO:0007669"/>
    <property type="project" value="TreeGrafter"/>
</dbReference>
<comment type="catalytic activity">
    <reaction evidence="10">
        <text>an acyl-CoA + malonyl-CoA + H(+) = a 3-oxoacyl-CoA + CO2 + CoA</text>
        <dbReference type="Rhea" id="RHEA:50252"/>
        <dbReference type="ChEBI" id="CHEBI:15378"/>
        <dbReference type="ChEBI" id="CHEBI:16526"/>
        <dbReference type="ChEBI" id="CHEBI:57287"/>
        <dbReference type="ChEBI" id="CHEBI:57384"/>
        <dbReference type="ChEBI" id="CHEBI:58342"/>
        <dbReference type="ChEBI" id="CHEBI:90726"/>
    </reaction>
    <physiologicalReaction direction="left-to-right" evidence="10">
        <dbReference type="Rhea" id="RHEA:50253"/>
    </physiologicalReaction>
</comment>
<reference evidence="11 12" key="1">
    <citation type="journal article" date="2013" name="MBio">
        <title>Genome sequencing of the plant pathogen Taphrina deformans, the causal agent of peach leaf curl.</title>
        <authorList>
            <person name="Cisse O.H."/>
            <person name="Almeida J.M.G.C.F."/>
            <person name="Fonseca A."/>
            <person name="Kumar A.A."/>
            <person name="Salojaervi J."/>
            <person name="Overmyer K."/>
            <person name="Hauser P.M."/>
            <person name="Pagni M."/>
        </authorList>
    </citation>
    <scope>NUCLEOTIDE SEQUENCE [LARGE SCALE GENOMIC DNA]</scope>
    <source>
        <strain evidence="12">PYCC 5710 / ATCC 11124 / CBS 356.35 / IMI 108563 / JCM 9778 / NBRC 8474</strain>
    </source>
</reference>
<keyword evidence="4 10" id="KW-0812">Transmembrane</keyword>
<evidence type="ECO:0000313" key="12">
    <source>
        <dbReference type="Proteomes" id="UP000013776"/>
    </source>
</evidence>
<comment type="caution">
    <text evidence="10">Lacks conserved residue(s) required for the propagation of feature annotation.</text>
</comment>
<feature type="transmembrane region" description="Helical" evidence="10">
    <location>
        <begin position="195"/>
        <end position="211"/>
    </location>
</feature>
<dbReference type="eggNOG" id="KOG3072">
    <property type="taxonomic scope" value="Eukaryota"/>
</dbReference>
<dbReference type="STRING" id="1097556.R4X8V8"/>
<comment type="subcellular location">
    <subcellularLocation>
        <location evidence="1">Membrane</location>
        <topology evidence="1">Multi-pass membrane protein</topology>
    </subcellularLocation>
</comment>
<feature type="transmembrane region" description="Helical" evidence="10">
    <location>
        <begin position="52"/>
        <end position="74"/>
    </location>
</feature>
<accession>R4X8V8</accession>
<evidence type="ECO:0000256" key="3">
    <source>
        <dbReference type="ARBA" id="ARBA00022679"/>
    </source>
</evidence>
<dbReference type="GO" id="GO:0009922">
    <property type="term" value="F:fatty acid elongase activity"/>
    <property type="evidence" value="ECO:0007669"/>
    <property type="project" value="InterPro"/>
</dbReference>
<feature type="transmembrane region" description="Helical" evidence="10">
    <location>
        <begin position="223"/>
        <end position="248"/>
    </location>
</feature>
<dbReference type="GO" id="GO:0019367">
    <property type="term" value="P:fatty acid elongation, saturated fatty acid"/>
    <property type="evidence" value="ECO:0007669"/>
    <property type="project" value="TreeGrafter"/>
</dbReference>
<keyword evidence="5 10" id="KW-0276">Fatty acid metabolism</keyword>
<comment type="similarity">
    <text evidence="10">Belongs to the ELO family.</text>
</comment>
<evidence type="ECO:0000313" key="11">
    <source>
        <dbReference type="EMBL" id="CCG81865.1"/>
    </source>
</evidence>
<keyword evidence="7 10" id="KW-0443">Lipid metabolism</keyword>
<dbReference type="GO" id="GO:0034625">
    <property type="term" value="P:fatty acid elongation, monounsaturated fatty acid"/>
    <property type="evidence" value="ECO:0007669"/>
    <property type="project" value="TreeGrafter"/>
</dbReference>
<evidence type="ECO:0000256" key="9">
    <source>
        <dbReference type="ARBA" id="ARBA00023160"/>
    </source>
</evidence>
<keyword evidence="9 10" id="KW-0275">Fatty acid biosynthesis</keyword>
<sequence length="276" mass="31360">MYSFQEFQDLTHRWEFVLTAATLYTISVKLANLSRPSAPAAFTKTSTFKWLCVLHNSILALYSAWTFLSAVPILHKRFSDTNIPTIERICCSNRQIFDDGLERLTYFFYLSKFYEVIDTVIILVKGKKSPLLQTYHHAGAMITMFAGSKYRATPIWLFVTFNSFIHSIMYVYYVFSALKLPFPRALKKSLTTMQISQFIIGGSSAAAYFVMKPENMTACLPDFGAKLATSLTLAYLTPLTTLFVQFFVNEYRKPKPVKTAVQRAEAAVNASLKSRA</sequence>
<keyword evidence="3 10" id="KW-0808">Transferase</keyword>
<organism evidence="11 12">
    <name type="scientific">Taphrina deformans (strain PYCC 5710 / ATCC 11124 / CBS 356.35 / IMI 108563 / JCM 9778 / NBRC 8474)</name>
    <name type="common">Peach leaf curl fungus</name>
    <name type="synonym">Lalaria deformans</name>
    <dbReference type="NCBI Taxonomy" id="1097556"/>
    <lineage>
        <taxon>Eukaryota</taxon>
        <taxon>Fungi</taxon>
        <taxon>Dikarya</taxon>
        <taxon>Ascomycota</taxon>
        <taxon>Taphrinomycotina</taxon>
        <taxon>Taphrinomycetes</taxon>
        <taxon>Taphrinales</taxon>
        <taxon>Taphrinaceae</taxon>
        <taxon>Taphrina</taxon>
    </lineage>
</organism>
<evidence type="ECO:0000256" key="10">
    <source>
        <dbReference type="RuleBase" id="RU361115"/>
    </source>
</evidence>
<protein>
    <recommendedName>
        <fullName evidence="10">Elongation of fatty acids protein</fullName>
        <ecNumber evidence="10">2.3.1.-</ecNumber>
    </recommendedName>
</protein>
<evidence type="ECO:0000256" key="8">
    <source>
        <dbReference type="ARBA" id="ARBA00023136"/>
    </source>
</evidence>
<evidence type="ECO:0000256" key="4">
    <source>
        <dbReference type="ARBA" id="ARBA00022692"/>
    </source>
</evidence>
<evidence type="ECO:0000256" key="1">
    <source>
        <dbReference type="ARBA" id="ARBA00004141"/>
    </source>
</evidence>
<proteinExistence type="inferred from homology"/>
<dbReference type="EMBL" id="CAHR02000061">
    <property type="protein sequence ID" value="CCG81865.1"/>
    <property type="molecule type" value="Genomic_DNA"/>
</dbReference>
<evidence type="ECO:0000256" key="7">
    <source>
        <dbReference type="ARBA" id="ARBA00023098"/>
    </source>
</evidence>
<dbReference type="InterPro" id="IPR002076">
    <property type="entry name" value="ELO_fam"/>
</dbReference>
<dbReference type="PANTHER" id="PTHR11157:SF169">
    <property type="entry name" value="ELONGATION OF FATTY ACIDS PROTEIN"/>
    <property type="match status" value="1"/>
</dbReference>
<dbReference type="GO" id="GO:0030148">
    <property type="term" value="P:sphingolipid biosynthetic process"/>
    <property type="evidence" value="ECO:0007669"/>
    <property type="project" value="TreeGrafter"/>
</dbReference>
<keyword evidence="2 10" id="KW-0444">Lipid biosynthesis</keyword>
<evidence type="ECO:0000256" key="2">
    <source>
        <dbReference type="ARBA" id="ARBA00022516"/>
    </source>
</evidence>
<keyword evidence="8 10" id="KW-0472">Membrane</keyword>
<dbReference type="Proteomes" id="UP000013776">
    <property type="component" value="Unassembled WGS sequence"/>
</dbReference>
<feature type="transmembrane region" description="Helical" evidence="10">
    <location>
        <begin position="155"/>
        <end position="175"/>
    </location>
</feature>
<keyword evidence="6 10" id="KW-1133">Transmembrane helix</keyword>
<dbReference type="GO" id="GO:0034626">
    <property type="term" value="P:fatty acid elongation, polyunsaturated fatty acid"/>
    <property type="evidence" value="ECO:0007669"/>
    <property type="project" value="TreeGrafter"/>
</dbReference>
<dbReference type="AlphaFoldDB" id="R4X8V8"/>
<comment type="caution">
    <text evidence="11">The sequence shown here is derived from an EMBL/GenBank/DDBJ whole genome shotgun (WGS) entry which is preliminary data.</text>
</comment>